<accession>A0A562SY91</accession>
<protein>
    <submittedName>
        <fullName evidence="1">Uncharacterized protein</fullName>
    </submittedName>
</protein>
<dbReference type="AlphaFoldDB" id="A0A562SY91"/>
<sequence>MKHIAHSAHWHYLTGEQIVAAFDEAFPNVTIQPNLDIVMQLKDMEVGTLELLENRTGSSVYRIRETGVVYQLFQPNGDLFEYDDYDSYLEEDPVDELIEAYASREPAHVLERKGKDIWVERKKPPRFRARYTPDNPLNHLSDLEWLDGEPDFMQQARLLRKAAAFLVKKLKK</sequence>
<organism evidence="1 2">
    <name type="scientific">Chitinophaga japonensis</name>
    <name type="common">Flexibacter japonensis</name>
    <dbReference type="NCBI Taxonomy" id="104662"/>
    <lineage>
        <taxon>Bacteria</taxon>
        <taxon>Pseudomonadati</taxon>
        <taxon>Bacteroidota</taxon>
        <taxon>Chitinophagia</taxon>
        <taxon>Chitinophagales</taxon>
        <taxon>Chitinophagaceae</taxon>
        <taxon>Chitinophaga</taxon>
    </lineage>
</organism>
<name>A0A562SY91_CHIJA</name>
<dbReference type="EMBL" id="VLLG01000004">
    <property type="protein sequence ID" value="TWI86281.1"/>
    <property type="molecule type" value="Genomic_DNA"/>
</dbReference>
<evidence type="ECO:0000313" key="1">
    <source>
        <dbReference type="EMBL" id="TWI86281.1"/>
    </source>
</evidence>
<gene>
    <name evidence="1" type="ORF">LX66_3535</name>
</gene>
<evidence type="ECO:0000313" key="2">
    <source>
        <dbReference type="Proteomes" id="UP000316778"/>
    </source>
</evidence>
<dbReference type="RefSeq" id="WP_145715967.1">
    <property type="nucleotide sequence ID" value="NZ_BAAAFY010000005.1"/>
</dbReference>
<proteinExistence type="predicted"/>
<keyword evidence="2" id="KW-1185">Reference proteome</keyword>
<dbReference type="Proteomes" id="UP000316778">
    <property type="component" value="Unassembled WGS sequence"/>
</dbReference>
<comment type="caution">
    <text evidence="1">The sequence shown here is derived from an EMBL/GenBank/DDBJ whole genome shotgun (WGS) entry which is preliminary data.</text>
</comment>
<reference evidence="1 2" key="1">
    <citation type="journal article" date="2013" name="Stand. Genomic Sci.">
        <title>Genomic Encyclopedia of Type Strains, Phase I: The one thousand microbial genomes (KMG-I) project.</title>
        <authorList>
            <person name="Kyrpides N.C."/>
            <person name="Woyke T."/>
            <person name="Eisen J.A."/>
            <person name="Garrity G."/>
            <person name="Lilburn T.G."/>
            <person name="Beck B.J."/>
            <person name="Whitman W.B."/>
            <person name="Hugenholtz P."/>
            <person name="Klenk H.P."/>
        </authorList>
    </citation>
    <scope>NUCLEOTIDE SEQUENCE [LARGE SCALE GENOMIC DNA]</scope>
    <source>
        <strain evidence="1 2">DSM 13484</strain>
    </source>
</reference>